<sequence length="299" mass="36009">MKKSLQWTYYNQVTELLDKVQKLLEQYHNFYFSAWDEAHQYNKRILQSFITANIRNGKTFDGDLRAKYEEQFDLDAIEKIPVYGLYNPFVSIRIYHRKIKALNRKNWDYHKQLRELMKAIKKLDKEMEPYGYEEMIAGFIFHLHEARDRIKRSMDYEINIMALADLIRFYFVENNWMMDKHSFLQIITVSKDKRRWDGTRTVPYAEIIKDIPDLIDYNTFERLIFMENLEDDKDDYLHDIFMDQVMDVMKKHREQTGVSAFEVFQEALGKPLQTFTLETDAYGDVVNVTPNKPSIKLVR</sequence>
<keyword evidence="2" id="KW-1185">Reference proteome</keyword>
<dbReference type="Proteomes" id="UP000250369">
    <property type="component" value="Unassembled WGS sequence"/>
</dbReference>
<gene>
    <name evidence="1" type="ORF">DQG23_04525</name>
</gene>
<organism evidence="1 2">
    <name type="scientific">Paenibacillus contaminans</name>
    <dbReference type="NCBI Taxonomy" id="450362"/>
    <lineage>
        <taxon>Bacteria</taxon>
        <taxon>Bacillati</taxon>
        <taxon>Bacillota</taxon>
        <taxon>Bacilli</taxon>
        <taxon>Bacillales</taxon>
        <taxon>Paenibacillaceae</taxon>
        <taxon>Paenibacillus</taxon>
    </lineage>
</organism>
<dbReference type="RefSeq" id="WP_113029629.1">
    <property type="nucleotide sequence ID" value="NZ_QMFB01000002.1"/>
</dbReference>
<evidence type="ECO:0000313" key="1">
    <source>
        <dbReference type="EMBL" id="RAV22222.1"/>
    </source>
</evidence>
<accession>A0A329MRN8</accession>
<dbReference type="OrthoDB" id="2914191at2"/>
<protein>
    <submittedName>
        <fullName evidence="1">Uncharacterized protein</fullName>
    </submittedName>
</protein>
<reference evidence="1 2" key="1">
    <citation type="journal article" date="2009" name="Int. J. Syst. Evol. Microbiol.">
        <title>Paenibacillus contaminans sp. nov., isolated from a contaminated laboratory plate.</title>
        <authorList>
            <person name="Chou J.H."/>
            <person name="Lee J.H."/>
            <person name="Lin M.C."/>
            <person name="Chang P.S."/>
            <person name="Arun A.B."/>
            <person name="Young C.C."/>
            <person name="Chen W.M."/>
        </authorList>
    </citation>
    <scope>NUCLEOTIDE SEQUENCE [LARGE SCALE GENOMIC DNA]</scope>
    <source>
        <strain evidence="1 2">CKOBP-6</strain>
    </source>
</reference>
<evidence type="ECO:0000313" key="2">
    <source>
        <dbReference type="Proteomes" id="UP000250369"/>
    </source>
</evidence>
<name>A0A329MRN8_9BACL</name>
<comment type="caution">
    <text evidence="1">The sequence shown here is derived from an EMBL/GenBank/DDBJ whole genome shotgun (WGS) entry which is preliminary data.</text>
</comment>
<dbReference type="AlphaFoldDB" id="A0A329MRN8"/>
<proteinExistence type="predicted"/>
<dbReference type="EMBL" id="QMFB01000002">
    <property type="protein sequence ID" value="RAV22222.1"/>
    <property type="molecule type" value="Genomic_DNA"/>
</dbReference>